<dbReference type="EMBL" id="QDKG01000005">
    <property type="protein sequence ID" value="PVH24466.1"/>
    <property type="molecule type" value="Genomic_DNA"/>
</dbReference>
<reference evidence="1 2" key="1">
    <citation type="submission" date="2018-04" db="EMBL/GenBank/DDBJ databases">
        <title>Sphingobacterium cortibacter sp. nov.</title>
        <authorList>
            <person name="Li Y."/>
        </authorList>
    </citation>
    <scope>NUCLEOTIDE SEQUENCE [LARGE SCALE GENOMIC DNA]</scope>
    <source>
        <strain evidence="1 2">2c-3</strain>
    </source>
</reference>
<gene>
    <name evidence="1" type="ORF">DC487_13070</name>
</gene>
<evidence type="ECO:0000313" key="1">
    <source>
        <dbReference type="EMBL" id="PVH24466.1"/>
    </source>
</evidence>
<dbReference type="Pfam" id="PF13645">
    <property type="entry name" value="YkuD_2"/>
    <property type="match status" value="1"/>
</dbReference>
<dbReference type="AlphaFoldDB" id="A0A2T8HGA4"/>
<dbReference type="OrthoDB" id="9815195at2"/>
<protein>
    <recommendedName>
        <fullName evidence="3">Murein L,D-transpeptidase catalytic domain family protein</fullName>
    </recommendedName>
</protein>
<dbReference type="PANTHER" id="PTHR38477">
    <property type="entry name" value="HYPOTHETICAL EXPORTED PROTEIN"/>
    <property type="match status" value="1"/>
</dbReference>
<evidence type="ECO:0000313" key="2">
    <source>
        <dbReference type="Proteomes" id="UP000245627"/>
    </source>
</evidence>
<accession>A0A2T8HGA4</accession>
<name>A0A2T8HGA4_9SPHI</name>
<comment type="caution">
    <text evidence="1">The sequence shown here is derived from an EMBL/GenBank/DDBJ whole genome shotgun (WGS) entry which is preliminary data.</text>
</comment>
<proteinExistence type="predicted"/>
<dbReference type="RefSeq" id="WP_116776415.1">
    <property type="nucleotide sequence ID" value="NZ_QDKG01000005.1"/>
</dbReference>
<dbReference type="Proteomes" id="UP000245627">
    <property type="component" value="Unassembled WGS sequence"/>
</dbReference>
<keyword evidence="2" id="KW-1185">Reference proteome</keyword>
<dbReference type="PANTHER" id="PTHR38477:SF1">
    <property type="entry name" value="MUREIN L,D-TRANSPEPTIDASE CATALYTIC DOMAIN FAMILY PROTEIN"/>
    <property type="match status" value="1"/>
</dbReference>
<organism evidence="1 2">
    <name type="scientific">Sphingobacterium corticibacter</name>
    <dbReference type="NCBI Taxonomy" id="2171749"/>
    <lineage>
        <taxon>Bacteria</taxon>
        <taxon>Pseudomonadati</taxon>
        <taxon>Bacteroidota</taxon>
        <taxon>Sphingobacteriia</taxon>
        <taxon>Sphingobacteriales</taxon>
        <taxon>Sphingobacteriaceae</taxon>
        <taxon>Sphingobacterium</taxon>
    </lineage>
</organism>
<evidence type="ECO:0008006" key="3">
    <source>
        <dbReference type="Google" id="ProtNLM"/>
    </source>
</evidence>
<sequence length="264" mass="29582">MRKIFFGILASVSLIFIAFASFKDRYVDQPAEKITAIDIAKPDPFYQIRAMYDSLHVDSILNYQAFEEAMYGYESMRHRTKKELITVIDFTLPSTEKRLYVIDLKNKKLLHHSVVAHGRNTGENYATNFSNKHGSFQSSLGFYVTAETYQGGNGYSLRLDGLEKGINDQARARAIVMHGADYCNVNLAKSMGRLGRSYGCPALPREINAAVINTIKGGSMMYIYANNKNYMASSNILKTKTTSKTMLAQHDEVENTAAPTVVLN</sequence>
<dbReference type="InterPro" id="IPR032676">
    <property type="entry name" value="YkuD_2"/>
</dbReference>